<dbReference type="PANTHER" id="PTHR42734">
    <property type="entry name" value="METAL TRANSPORT SYSTEM ATP-BINDING PROTEIN TM_0124-RELATED"/>
    <property type="match status" value="1"/>
</dbReference>
<dbReference type="InterPro" id="IPR050153">
    <property type="entry name" value="Metal_Ion_Import_ABC"/>
</dbReference>
<gene>
    <name evidence="5" type="ORF">GCM10011506_28760</name>
</gene>
<organism evidence="5 6">
    <name type="scientific">Marivirga lumbricoides</name>
    <dbReference type="NCBI Taxonomy" id="1046115"/>
    <lineage>
        <taxon>Bacteria</taxon>
        <taxon>Pseudomonadati</taxon>
        <taxon>Bacteroidota</taxon>
        <taxon>Cytophagia</taxon>
        <taxon>Cytophagales</taxon>
        <taxon>Marivirgaceae</taxon>
        <taxon>Marivirga</taxon>
    </lineage>
</organism>
<protein>
    <submittedName>
        <fullName evidence="5">ABC transporter ATP-binding protein</fullName>
    </submittedName>
</protein>
<dbReference type="PROSITE" id="PS50893">
    <property type="entry name" value="ABC_TRANSPORTER_2"/>
    <property type="match status" value="1"/>
</dbReference>
<feature type="domain" description="ABC transporter" evidence="4">
    <location>
        <begin position="11"/>
        <end position="249"/>
    </location>
</feature>
<keyword evidence="6" id="KW-1185">Reference proteome</keyword>
<dbReference type="SUPFAM" id="SSF52540">
    <property type="entry name" value="P-loop containing nucleoside triphosphate hydrolases"/>
    <property type="match status" value="1"/>
</dbReference>
<dbReference type="PANTHER" id="PTHR42734:SF21">
    <property type="entry name" value="IRON ABC TRANSPORTER, ATP-BINDING PROTEIN"/>
    <property type="match status" value="1"/>
</dbReference>
<dbReference type="InterPro" id="IPR003593">
    <property type="entry name" value="AAA+_ATPase"/>
</dbReference>
<evidence type="ECO:0000259" key="4">
    <source>
        <dbReference type="PROSITE" id="PS50893"/>
    </source>
</evidence>
<evidence type="ECO:0000313" key="5">
    <source>
        <dbReference type="EMBL" id="GGC41442.1"/>
    </source>
</evidence>
<name>A0ABQ1MJS8_9BACT</name>
<dbReference type="GO" id="GO:0005524">
    <property type="term" value="F:ATP binding"/>
    <property type="evidence" value="ECO:0007669"/>
    <property type="project" value="UniProtKB-KW"/>
</dbReference>
<dbReference type="InterPro" id="IPR027417">
    <property type="entry name" value="P-loop_NTPase"/>
</dbReference>
<evidence type="ECO:0000313" key="6">
    <source>
        <dbReference type="Proteomes" id="UP000636010"/>
    </source>
</evidence>
<proteinExistence type="predicted"/>
<accession>A0ABQ1MJS8</accession>
<keyword evidence="2" id="KW-0547">Nucleotide-binding</keyword>
<dbReference type="EMBL" id="BMEC01000009">
    <property type="protein sequence ID" value="GGC41442.1"/>
    <property type="molecule type" value="Genomic_DNA"/>
</dbReference>
<evidence type="ECO:0000256" key="1">
    <source>
        <dbReference type="ARBA" id="ARBA00022448"/>
    </source>
</evidence>
<evidence type="ECO:0000256" key="3">
    <source>
        <dbReference type="ARBA" id="ARBA00022840"/>
    </source>
</evidence>
<dbReference type="Gene3D" id="3.40.50.300">
    <property type="entry name" value="P-loop containing nucleotide triphosphate hydrolases"/>
    <property type="match status" value="1"/>
</dbReference>
<reference evidence="6" key="1">
    <citation type="journal article" date="2019" name="Int. J. Syst. Evol. Microbiol.">
        <title>The Global Catalogue of Microorganisms (GCM) 10K type strain sequencing project: providing services to taxonomists for standard genome sequencing and annotation.</title>
        <authorList>
            <consortium name="The Broad Institute Genomics Platform"/>
            <consortium name="The Broad Institute Genome Sequencing Center for Infectious Disease"/>
            <person name="Wu L."/>
            <person name="Ma J."/>
        </authorList>
    </citation>
    <scope>NUCLEOTIDE SEQUENCE [LARGE SCALE GENOMIC DNA]</scope>
    <source>
        <strain evidence="6">CGMCC 1.10832</strain>
    </source>
</reference>
<evidence type="ECO:0000256" key="2">
    <source>
        <dbReference type="ARBA" id="ARBA00022741"/>
    </source>
</evidence>
<dbReference type="CDD" id="cd03214">
    <property type="entry name" value="ABC_Iron-Siderophores_B12_Hemin"/>
    <property type="match status" value="1"/>
</dbReference>
<keyword evidence="1" id="KW-0813">Transport</keyword>
<dbReference type="Proteomes" id="UP000636010">
    <property type="component" value="Unassembled WGS sequence"/>
</dbReference>
<dbReference type="Pfam" id="PF00005">
    <property type="entry name" value="ABC_tran"/>
    <property type="match status" value="1"/>
</dbReference>
<dbReference type="InterPro" id="IPR003439">
    <property type="entry name" value="ABC_transporter-like_ATP-bd"/>
</dbReference>
<comment type="caution">
    <text evidence="5">The sequence shown here is derived from an EMBL/GenBank/DDBJ whole genome shotgun (WGS) entry which is preliminary data.</text>
</comment>
<sequence>MDKSTETILSLQNLNIGYGNKKKFIKLMDTLNLSVNKGKMISLLGANGVGKSTLIRTIARLQPPLSGQIFLQGKDITTLSNKDIAKRISLVLTDPIQGGNLSVLELVEMGRYPHTSWSGKLNKVDHEKVENAIHHCSINYIKDANIFEISDGQLQKALIARALAQDGELMLLDEPTVHLDANNRYSVMQLLKKLVQETGKSVILSTHQVEMALDLSDELWLANCAESIITGSPATLVEANHISRMFPYLSGKHTMGEK</sequence>
<dbReference type="RefSeq" id="WP_229712598.1">
    <property type="nucleotide sequence ID" value="NZ_BAABHU010000009.1"/>
</dbReference>
<keyword evidence="3 5" id="KW-0067">ATP-binding</keyword>
<dbReference type="SMART" id="SM00382">
    <property type="entry name" value="AAA"/>
    <property type="match status" value="1"/>
</dbReference>